<gene>
    <name evidence="7" type="ORF">CPLU01_14647</name>
</gene>
<dbReference type="AlphaFoldDB" id="A0A8H6MZ14"/>
<dbReference type="Proteomes" id="UP000654918">
    <property type="component" value="Unassembled WGS sequence"/>
</dbReference>
<sequence length="195" mass="20129">MVNINSTIVLAFAVLAAANPVLAAANPVPAASSDAALAKRQGTSSLDVVRCADTRYSRRQVEEATAEGCRLHAAKETLGNSKYPHTFNNRESLVFAASGPYQEFPIIASGNYTGRAPGADRIVFNPNYQSRGCVYVGTMTHTGAPTRNGFVLCNETTTSGSSSSDGNGTSAAVGMSVSGPLAVVLPVLSFLALAA</sequence>
<keyword evidence="4" id="KW-1015">Disulfide bond</keyword>
<dbReference type="GO" id="GO:0046589">
    <property type="term" value="F:ribonuclease T1 activity"/>
    <property type="evidence" value="ECO:0007669"/>
    <property type="project" value="UniProtKB-EC"/>
</dbReference>
<keyword evidence="1" id="KW-0540">Nuclease</keyword>
<dbReference type="Gene3D" id="3.10.450.30">
    <property type="entry name" value="Microbial ribonucleases"/>
    <property type="match status" value="1"/>
</dbReference>
<evidence type="ECO:0000256" key="4">
    <source>
        <dbReference type="ARBA" id="ARBA00023157"/>
    </source>
</evidence>
<keyword evidence="8" id="KW-1185">Reference proteome</keyword>
<dbReference type="GO" id="GO:0016787">
    <property type="term" value="F:hydrolase activity"/>
    <property type="evidence" value="ECO:0007669"/>
    <property type="project" value="UniProtKB-KW"/>
</dbReference>
<dbReference type="PANTHER" id="PTHR42104">
    <property type="entry name" value="EXTRACELLULAR GUANYL-SPECIFIC RIBONUCLEASE RNTA (AFU_ORTHOLOGUE AFUA_4G03230)"/>
    <property type="match status" value="1"/>
</dbReference>
<reference evidence="7" key="1">
    <citation type="journal article" date="2020" name="Phytopathology">
        <title>Genome Sequence Resources of Colletotrichum truncatum, C. plurivorum, C. musicola, and C. sojae: Four Species Pathogenic to Soybean (Glycine max).</title>
        <authorList>
            <person name="Rogerio F."/>
            <person name="Boufleur T.R."/>
            <person name="Ciampi-Guillardi M."/>
            <person name="Sukno S.A."/>
            <person name="Thon M.R."/>
            <person name="Massola Junior N.S."/>
            <person name="Baroncelli R."/>
        </authorList>
    </citation>
    <scope>NUCLEOTIDE SEQUENCE</scope>
    <source>
        <strain evidence="7">LFN00145</strain>
    </source>
</reference>
<evidence type="ECO:0000256" key="1">
    <source>
        <dbReference type="ARBA" id="ARBA00022722"/>
    </source>
</evidence>
<feature type="signal peptide" evidence="6">
    <location>
        <begin position="1"/>
        <end position="23"/>
    </location>
</feature>
<keyword evidence="6" id="KW-0732">Signal</keyword>
<dbReference type="GO" id="GO:0003723">
    <property type="term" value="F:RNA binding"/>
    <property type="evidence" value="ECO:0007669"/>
    <property type="project" value="InterPro"/>
</dbReference>
<dbReference type="Pfam" id="PF00545">
    <property type="entry name" value="Ribonuclease"/>
    <property type="match status" value="1"/>
</dbReference>
<evidence type="ECO:0000256" key="6">
    <source>
        <dbReference type="SAM" id="SignalP"/>
    </source>
</evidence>
<dbReference type="EMBL" id="WIGO01000405">
    <property type="protein sequence ID" value="KAF6813466.1"/>
    <property type="molecule type" value="Genomic_DNA"/>
</dbReference>
<keyword evidence="2" id="KW-0255">Endonuclease</keyword>
<name>A0A8H6MZ14_9PEZI</name>
<comment type="caution">
    <text evidence="7">The sequence shown here is derived from an EMBL/GenBank/DDBJ whole genome shotgun (WGS) entry which is preliminary data.</text>
</comment>
<feature type="chain" id="PRO_5034634776" evidence="6">
    <location>
        <begin position="24"/>
        <end position="195"/>
    </location>
</feature>
<proteinExistence type="predicted"/>
<accession>A0A8H6MZ14</accession>
<evidence type="ECO:0000256" key="2">
    <source>
        <dbReference type="ARBA" id="ARBA00022759"/>
    </source>
</evidence>
<keyword evidence="5" id="KW-0456">Lyase</keyword>
<evidence type="ECO:0000313" key="8">
    <source>
        <dbReference type="Proteomes" id="UP000654918"/>
    </source>
</evidence>
<evidence type="ECO:0000256" key="5">
    <source>
        <dbReference type="ARBA" id="ARBA00023239"/>
    </source>
</evidence>
<dbReference type="InterPro" id="IPR000026">
    <property type="entry name" value="N1-like"/>
</dbReference>
<dbReference type="PANTHER" id="PTHR42104:SF2">
    <property type="entry name" value="GUANYL-SPECIFIC RIBONUCLEASE, PUTATIVE (AFU_ORTHOLOGUE AFUA_4G01200)-RELATED"/>
    <property type="match status" value="1"/>
</dbReference>
<dbReference type="SUPFAM" id="SSF53933">
    <property type="entry name" value="Microbial ribonucleases"/>
    <property type="match status" value="1"/>
</dbReference>
<evidence type="ECO:0000313" key="7">
    <source>
        <dbReference type="EMBL" id="KAF6813466.1"/>
    </source>
</evidence>
<protein>
    <submittedName>
        <fullName evidence="7">Guanyl-specific ribonuclease N1</fullName>
    </submittedName>
</protein>
<dbReference type="InterPro" id="IPR016191">
    <property type="entry name" value="Ribonuclease/ribotoxin"/>
</dbReference>
<organism evidence="7 8">
    <name type="scientific">Colletotrichum plurivorum</name>
    <dbReference type="NCBI Taxonomy" id="2175906"/>
    <lineage>
        <taxon>Eukaryota</taxon>
        <taxon>Fungi</taxon>
        <taxon>Dikarya</taxon>
        <taxon>Ascomycota</taxon>
        <taxon>Pezizomycotina</taxon>
        <taxon>Sordariomycetes</taxon>
        <taxon>Hypocreomycetidae</taxon>
        <taxon>Glomerellales</taxon>
        <taxon>Glomerellaceae</taxon>
        <taxon>Colletotrichum</taxon>
        <taxon>Colletotrichum orchidearum species complex</taxon>
    </lineage>
</organism>
<keyword evidence="3" id="KW-0378">Hydrolase</keyword>
<evidence type="ECO:0000256" key="3">
    <source>
        <dbReference type="ARBA" id="ARBA00022801"/>
    </source>
</evidence>